<name>A0A1B9Y3B1_9FLAO</name>
<dbReference type="RefSeq" id="WP_068703479.1">
    <property type="nucleotide sequence ID" value="NZ_MAKX01000001.1"/>
</dbReference>
<comment type="caution">
    <text evidence="1">The sequence shown here is derived from an EMBL/GenBank/DDBJ whole genome shotgun (WGS) entry which is preliminary data.</text>
</comment>
<dbReference type="EMBL" id="MAKX01000001">
    <property type="protein sequence ID" value="OCK44272.1"/>
    <property type="molecule type" value="Genomic_DNA"/>
</dbReference>
<sequence>MKKIFALLIVITFTACHSTKYTHSGNVNSRLDFKKGKWLSHTVEAPKSIKESLTNIASEKFTALLGNRFSDVNTIRGILLPANITTNLSKADLKDIKNGTGYDFFIKINATVISDEVGILGQGNIMSSSENRGEVTVTIYDLNLLEEMYFQSVVGNVFVPENYDNLALTKSTRSIIIKGFKRIMKNIHKNQIKN</sequence>
<gene>
    <name evidence="1" type="ORF">BA195_06205</name>
</gene>
<evidence type="ECO:0008006" key="3">
    <source>
        <dbReference type="Google" id="ProtNLM"/>
    </source>
</evidence>
<dbReference type="PROSITE" id="PS51257">
    <property type="entry name" value="PROKAR_LIPOPROTEIN"/>
    <property type="match status" value="1"/>
</dbReference>
<protein>
    <recommendedName>
        <fullName evidence="3">DUF4136 domain-containing protein</fullName>
    </recommendedName>
</protein>
<evidence type="ECO:0000313" key="1">
    <source>
        <dbReference type="EMBL" id="OCK44272.1"/>
    </source>
</evidence>
<dbReference type="AlphaFoldDB" id="A0A1B9Y3B1"/>
<keyword evidence="2" id="KW-1185">Reference proteome</keyword>
<dbReference type="OrthoDB" id="1427124at2"/>
<reference evidence="1 2" key="1">
    <citation type="submission" date="2016-06" db="EMBL/GenBank/DDBJ databases">
        <title>Draft Genome Sequence of Tenacibaculum soleae UCD-KL19.</title>
        <authorList>
            <person name="Eisen J.A."/>
            <person name="Coil D.A."/>
            <person name="Lujan K.M."/>
        </authorList>
    </citation>
    <scope>NUCLEOTIDE SEQUENCE [LARGE SCALE GENOMIC DNA]</scope>
    <source>
        <strain evidence="1 2">UCD-KL19</strain>
    </source>
</reference>
<dbReference type="Proteomes" id="UP000093186">
    <property type="component" value="Unassembled WGS sequence"/>
</dbReference>
<organism evidence="1 2">
    <name type="scientific">Tenacibaculum soleae</name>
    <dbReference type="NCBI Taxonomy" id="447689"/>
    <lineage>
        <taxon>Bacteria</taxon>
        <taxon>Pseudomonadati</taxon>
        <taxon>Bacteroidota</taxon>
        <taxon>Flavobacteriia</taxon>
        <taxon>Flavobacteriales</taxon>
        <taxon>Flavobacteriaceae</taxon>
        <taxon>Tenacibaculum</taxon>
    </lineage>
</organism>
<accession>A0A1B9Y3B1</accession>
<proteinExistence type="predicted"/>
<evidence type="ECO:0000313" key="2">
    <source>
        <dbReference type="Proteomes" id="UP000093186"/>
    </source>
</evidence>
<dbReference type="STRING" id="447689.BA195_06205"/>